<dbReference type="InterPro" id="IPR005442">
    <property type="entry name" value="GST_omega"/>
</dbReference>
<dbReference type="Proteomes" id="UP000242414">
    <property type="component" value="Unassembled WGS sequence"/>
</dbReference>
<dbReference type="PRINTS" id="PR01625">
    <property type="entry name" value="GSTRNSFRASEO"/>
</dbReference>
<feature type="domain" description="GST N-terminal" evidence="2">
    <location>
        <begin position="4"/>
        <end position="82"/>
    </location>
</feature>
<feature type="domain" description="GST C-terminal" evidence="3">
    <location>
        <begin position="87"/>
        <end position="227"/>
    </location>
</feature>
<dbReference type="GO" id="GO:0045174">
    <property type="term" value="F:glutathione dehydrogenase (ascorbate) activity"/>
    <property type="evidence" value="ECO:0007669"/>
    <property type="project" value="UniProtKB-ARBA"/>
</dbReference>
<keyword evidence="4" id="KW-0808">Transferase</keyword>
<dbReference type="Pfam" id="PF13417">
    <property type="entry name" value="GST_N_3"/>
    <property type="match status" value="1"/>
</dbReference>
<dbReference type="InterPro" id="IPR010987">
    <property type="entry name" value="Glutathione-S-Trfase_C-like"/>
</dbReference>
<evidence type="ECO:0000256" key="1">
    <source>
        <dbReference type="ARBA" id="ARBA00023002"/>
    </source>
</evidence>
<dbReference type="InterPro" id="IPR050983">
    <property type="entry name" value="GST_Omega/HSP26"/>
</dbReference>
<dbReference type="FunFam" id="3.40.30.10:FF:000123">
    <property type="entry name" value="Glutathione transferase o1"/>
    <property type="match status" value="1"/>
</dbReference>
<gene>
    <name evidence="4" type="ORF">BCV72DRAFT_88249</name>
</gene>
<dbReference type="Pfam" id="PF13410">
    <property type="entry name" value="GST_C_2"/>
    <property type="match status" value="1"/>
</dbReference>
<dbReference type="EMBL" id="KV922206">
    <property type="protein sequence ID" value="ORE00980.1"/>
    <property type="molecule type" value="Genomic_DNA"/>
</dbReference>
<accession>A0A1X0QMK0</accession>
<dbReference type="CDD" id="cd00299">
    <property type="entry name" value="GST_C_family"/>
    <property type="match status" value="1"/>
</dbReference>
<dbReference type="PANTHER" id="PTHR43968:SF6">
    <property type="entry name" value="GLUTATHIONE S-TRANSFERASE OMEGA"/>
    <property type="match status" value="1"/>
</dbReference>
<dbReference type="GO" id="GO:0004364">
    <property type="term" value="F:glutathione transferase activity"/>
    <property type="evidence" value="ECO:0007669"/>
    <property type="project" value="InterPro"/>
</dbReference>
<dbReference type="InterPro" id="IPR040079">
    <property type="entry name" value="Glutathione_S-Trfase"/>
</dbReference>
<sequence length="227" mass="26318">MSSDKITFYNAVICPYAQRAAITLREVGADYETVEIDLSNKPDWYKNINPELKVPAFTVGDKHIAESLVLVEYLNDRFPEKNLLPKDPLKRAYVRYFIEYYSSKVQSEFFKYVFNIKAENAFADYEKNVNPALDRINELLVQQSPTGPYFLGNEYSIADIAVAPLLARILGFHRLFLNGYEWEAVKKYPRLAEFIKGITERPSFKETYIGDEKYVDTFTAKFNITKP</sequence>
<dbReference type="InterPro" id="IPR036249">
    <property type="entry name" value="Thioredoxin-like_sf"/>
</dbReference>
<dbReference type="OrthoDB" id="202840at2759"/>
<evidence type="ECO:0000313" key="4">
    <source>
        <dbReference type="EMBL" id="ORE00980.1"/>
    </source>
</evidence>
<dbReference type="PROSITE" id="PS50404">
    <property type="entry name" value="GST_NTER"/>
    <property type="match status" value="1"/>
</dbReference>
<name>A0A1X0QMK0_RHIZD</name>
<dbReference type="Gene3D" id="1.20.1050.10">
    <property type="match status" value="1"/>
</dbReference>
<dbReference type="GO" id="GO:0005737">
    <property type="term" value="C:cytoplasm"/>
    <property type="evidence" value="ECO:0007669"/>
    <property type="project" value="InterPro"/>
</dbReference>
<reference evidence="4" key="1">
    <citation type="journal article" date="2016" name="Proc. Natl. Acad. Sci. U.S.A.">
        <title>Lipid metabolic changes in an early divergent fungus govern the establishment of a mutualistic symbiosis with endobacteria.</title>
        <authorList>
            <person name="Lastovetsky O.A."/>
            <person name="Gaspar M.L."/>
            <person name="Mondo S.J."/>
            <person name="LaButti K.M."/>
            <person name="Sandor L."/>
            <person name="Grigoriev I.V."/>
            <person name="Henry S.A."/>
            <person name="Pawlowska T.E."/>
        </authorList>
    </citation>
    <scope>NUCLEOTIDE SEQUENCE [LARGE SCALE GENOMIC DNA]</scope>
    <source>
        <strain evidence="4">ATCC 52814</strain>
    </source>
</reference>
<dbReference type="SUPFAM" id="SSF47616">
    <property type="entry name" value="GST C-terminal domain-like"/>
    <property type="match status" value="1"/>
</dbReference>
<dbReference type="SUPFAM" id="SSF52833">
    <property type="entry name" value="Thioredoxin-like"/>
    <property type="match status" value="1"/>
</dbReference>
<dbReference type="AlphaFoldDB" id="A0A1X0QMK0"/>
<dbReference type="VEuPathDB" id="FungiDB:BCV72DRAFT_88249"/>
<dbReference type="SFLD" id="SFLDG00358">
    <property type="entry name" value="Main_(cytGST)"/>
    <property type="match status" value="1"/>
</dbReference>
<organism evidence="4">
    <name type="scientific">Rhizopus microsporus var. microsporus</name>
    <dbReference type="NCBI Taxonomy" id="86635"/>
    <lineage>
        <taxon>Eukaryota</taxon>
        <taxon>Fungi</taxon>
        <taxon>Fungi incertae sedis</taxon>
        <taxon>Mucoromycota</taxon>
        <taxon>Mucoromycotina</taxon>
        <taxon>Mucoromycetes</taxon>
        <taxon>Mucorales</taxon>
        <taxon>Mucorineae</taxon>
        <taxon>Rhizopodaceae</taxon>
        <taxon>Rhizopus</taxon>
    </lineage>
</organism>
<evidence type="ECO:0000259" key="3">
    <source>
        <dbReference type="PROSITE" id="PS50405"/>
    </source>
</evidence>
<proteinExistence type="predicted"/>
<dbReference type="InterPro" id="IPR036282">
    <property type="entry name" value="Glutathione-S-Trfase_C_sf"/>
</dbReference>
<dbReference type="PROSITE" id="PS50405">
    <property type="entry name" value="GST_CTER"/>
    <property type="match status" value="1"/>
</dbReference>
<dbReference type="InterPro" id="IPR004045">
    <property type="entry name" value="Glutathione_S-Trfase_N"/>
</dbReference>
<dbReference type="PANTHER" id="PTHR43968">
    <property type="match status" value="1"/>
</dbReference>
<keyword evidence="1" id="KW-0560">Oxidoreductase</keyword>
<dbReference type="PROSITE" id="PS51354">
    <property type="entry name" value="GLUTAREDOXIN_2"/>
    <property type="match status" value="1"/>
</dbReference>
<protein>
    <submittedName>
        <fullName evidence="4">Glutathione S-transferase</fullName>
    </submittedName>
</protein>
<dbReference type="Gene3D" id="3.40.30.10">
    <property type="entry name" value="Glutaredoxin"/>
    <property type="match status" value="1"/>
</dbReference>
<dbReference type="SFLD" id="SFLDS00019">
    <property type="entry name" value="Glutathione_Transferase_(cytos"/>
    <property type="match status" value="1"/>
</dbReference>
<evidence type="ECO:0000259" key="2">
    <source>
        <dbReference type="PROSITE" id="PS50404"/>
    </source>
</evidence>